<accession>A0A926S2X4</accession>
<evidence type="ECO:0000313" key="3">
    <source>
        <dbReference type="Proteomes" id="UP000619078"/>
    </source>
</evidence>
<feature type="transmembrane region" description="Helical" evidence="1">
    <location>
        <begin position="87"/>
        <end position="106"/>
    </location>
</feature>
<comment type="caution">
    <text evidence="2">The sequence shown here is derived from an EMBL/GenBank/DDBJ whole genome shotgun (WGS) entry which is preliminary data.</text>
</comment>
<name>A0A926S2X4_9SPHI</name>
<protein>
    <submittedName>
        <fullName evidence="2">Cytochrome B</fullName>
    </submittedName>
</protein>
<keyword evidence="3" id="KW-1185">Reference proteome</keyword>
<reference evidence="2" key="1">
    <citation type="submission" date="2020-09" db="EMBL/GenBank/DDBJ databases">
        <title>Novel species of Mucilaginibacter isolated from a glacier on the Tibetan Plateau.</title>
        <authorList>
            <person name="Liu Q."/>
            <person name="Xin Y.-H."/>
        </authorList>
    </citation>
    <scope>NUCLEOTIDE SEQUENCE</scope>
    <source>
        <strain evidence="2">ZB1P21</strain>
    </source>
</reference>
<keyword evidence="1" id="KW-0472">Membrane</keyword>
<sequence>MNAYSFFKYFHSGFRYFVIIVVLLAIISAFAGWFGKKQYTEANRKTNLIAMILFHTQLLIGLVLYFLSPFVVFAKTTMKDPMARYWTVEHITMMIFAIVLVTIGHAKSKRITLPVGKHRTIAIFYSLAFLVVVVAIIQSHRPFFGITQ</sequence>
<evidence type="ECO:0000256" key="1">
    <source>
        <dbReference type="SAM" id="Phobius"/>
    </source>
</evidence>
<feature type="transmembrane region" description="Helical" evidence="1">
    <location>
        <begin position="47"/>
        <end position="67"/>
    </location>
</feature>
<feature type="transmembrane region" description="Helical" evidence="1">
    <location>
        <begin position="14"/>
        <end position="35"/>
    </location>
</feature>
<dbReference type="EMBL" id="JACWMX010000004">
    <property type="protein sequence ID" value="MBD1393624.1"/>
    <property type="molecule type" value="Genomic_DNA"/>
</dbReference>
<keyword evidence="1" id="KW-0812">Transmembrane</keyword>
<gene>
    <name evidence="2" type="ORF">IDJ76_11000</name>
</gene>
<keyword evidence="1" id="KW-1133">Transmembrane helix</keyword>
<organism evidence="2 3">
    <name type="scientific">Mucilaginibacter glaciei</name>
    <dbReference type="NCBI Taxonomy" id="2772109"/>
    <lineage>
        <taxon>Bacteria</taxon>
        <taxon>Pseudomonadati</taxon>
        <taxon>Bacteroidota</taxon>
        <taxon>Sphingobacteriia</taxon>
        <taxon>Sphingobacteriales</taxon>
        <taxon>Sphingobacteriaceae</taxon>
        <taxon>Mucilaginibacter</taxon>
    </lineage>
</organism>
<dbReference type="AlphaFoldDB" id="A0A926S2X4"/>
<evidence type="ECO:0000313" key="2">
    <source>
        <dbReference type="EMBL" id="MBD1393624.1"/>
    </source>
</evidence>
<dbReference type="RefSeq" id="WP_191163364.1">
    <property type="nucleotide sequence ID" value="NZ_JACWMX010000004.1"/>
</dbReference>
<dbReference type="Proteomes" id="UP000619078">
    <property type="component" value="Unassembled WGS sequence"/>
</dbReference>
<proteinExistence type="predicted"/>
<feature type="transmembrane region" description="Helical" evidence="1">
    <location>
        <begin position="118"/>
        <end position="137"/>
    </location>
</feature>